<dbReference type="InterPro" id="IPR022385">
    <property type="entry name" value="Rhs_assc_core"/>
</dbReference>
<proteinExistence type="predicted"/>
<keyword evidence="1" id="KW-0677">Repeat</keyword>
<dbReference type="NCBIfam" id="TIGR03696">
    <property type="entry name" value="Rhs_assc_core"/>
    <property type="match status" value="1"/>
</dbReference>
<evidence type="ECO:0000259" key="2">
    <source>
        <dbReference type="Pfam" id="PF25023"/>
    </source>
</evidence>
<dbReference type="STRING" id="360412.LARV_03858"/>
<dbReference type="PANTHER" id="PTHR32305">
    <property type="match status" value="1"/>
</dbReference>
<name>A0A0K8MZJ1_9CHLR</name>
<dbReference type="Pfam" id="PF25023">
    <property type="entry name" value="TEN_YD-shell"/>
    <property type="match status" value="1"/>
</dbReference>
<organism evidence="3">
    <name type="scientific">Longilinea arvoryzae</name>
    <dbReference type="NCBI Taxonomy" id="360412"/>
    <lineage>
        <taxon>Bacteria</taxon>
        <taxon>Bacillati</taxon>
        <taxon>Chloroflexota</taxon>
        <taxon>Anaerolineae</taxon>
        <taxon>Anaerolineales</taxon>
        <taxon>Anaerolineaceae</taxon>
        <taxon>Longilinea</taxon>
    </lineage>
</organism>
<dbReference type="InterPro" id="IPR056823">
    <property type="entry name" value="TEN-like_YD-shell"/>
</dbReference>
<dbReference type="Gene3D" id="2.180.10.10">
    <property type="entry name" value="RHS repeat-associated core"/>
    <property type="match status" value="1"/>
</dbReference>
<evidence type="ECO:0000313" key="4">
    <source>
        <dbReference type="Proteomes" id="UP000055060"/>
    </source>
</evidence>
<evidence type="ECO:0000256" key="1">
    <source>
        <dbReference type="ARBA" id="ARBA00022737"/>
    </source>
</evidence>
<gene>
    <name evidence="3" type="ORF">LARV_03858</name>
</gene>
<dbReference type="Proteomes" id="UP000055060">
    <property type="component" value="Unassembled WGS sequence"/>
</dbReference>
<reference evidence="3" key="1">
    <citation type="submission" date="2015-07" db="EMBL/GenBank/DDBJ databases">
        <title>Draft Genome Sequences of Anaerolinea thermolimosa IMO-1, Bellilinea caldifistulae GOMI-1, Leptolinea tardivitalis YMTK-2, Levilinea saccharolytica KIBI-1,Longilinea arvoryzae KOME-1, Previously Described as Members of the Anaerolineaceae (Chloroflexi).</title>
        <authorList>
            <person name="Sekiguchi Y."/>
            <person name="Ohashi A."/>
            <person name="Matsuura N."/>
            <person name="Tourlousse M.D."/>
        </authorList>
    </citation>
    <scope>NUCLEOTIDE SEQUENCE [LARGE SCALE GENOMIC DNA]</scope>
    <source>
        <strain evidence="3">KOME-1</strain>
    </source>
</reference>
<dbReference type="EMBL" id="DF967973">
    <property type="protein sequence ID" value="GAP16062.1"/>
    <property type="molecule type" value="Genomic_DNA"/>
</dbReference>
<evidence type="ECO:0000313" key="3">
    <source>
        <dbReference type="EMBL" id="GAP16062.1"/>
    </source>
</evidence>
<dbReference type="PANTHER" id="PTHR32305:SF17">
    <property type="entry name" value="TRNA NUCLEASE WAPA"/>
    <property type="match status" value="1"/>
</dbReference>
<sequence>MTLAVVAPIGEVYYLLSDHLGSTTVTLNVDGSVKSEIRYDAWGKTRDNSGITPTERRYTGQIEEAGAGLYFYNTRWYDPSLGRFISPDSIVPNIGEGDNPNAVGYLANANNSALTVAFHENQFLEQLNRENKYLLENQNGRMPSVPNNPLAFDRYAYSLNNPIRYVDPTGHFAILAALALISPAGWVAIGAVAVVAVVYYASGGPEAFAEGLAPVIESFSAQVTNGINLLFAETSKRLTDEQQTVDNWASEAANRPRRGKPPLTTEEADALSELANEAGLSVDTDKSHIEGGHWDPLNTGEPIPHIHINGRHIPVHNGYVPK</sequence>
<keyword evidence="4" id="KW-1185">Reference proteome</keyword>
<dbReference type="OrthoDB" id="41445at2"/>
<accession>A0A0K8MZJ1</accession>
<dbReference type="RefSeq" id="WP_075075446.1">
    <property type="nucleotide sequence ID" value="NZ_DF967973.1"/>
</dbReference>
<dbReference type="InterPro" id="IPR050708">
    <property type="entry name" value="T6SS_VgrG/RHS"/>
</dbReference>
<protein>
    <submittedName>
        <fullName evidence="3">Protein containg RHS repeat-associated core domain</fullName>
    </submittedName>
</protein>
<dbReference type="AlphaFoldDB" id="A0A0K8MZJ1"/>
<feature type="domain" description="Teneurin-like YD-shell" evidence="2">
    <location>
        <begin position="10"/>
        <end position="94"/>
    </location>
</feature>